<sequence>MASFASLYDVLGIPTSASCVEIKAAYRRAVAWKERSAKEFIRIHEACSTLSDPDKRASYDQQRVQGWSRAGAGYTPKKWETDQCW</sequence>
<dbReference type="EMBL" id="CM042883">
    <property type="protein sequence ID" value="KAI4376101.1"/>
    <property type="molecule type" value="Genomic_DNA"/>
</dbReference>
<proteinExistence type="predicted"/>
<gene>
    <name evidence="1" type="ORF">MLD38_013894</name>
</gene>
<comment type="caution">
    <text evidence="1">The sequence shown here is derived from an EMBL/GenBank/DDBJ whole genome shotgun (WGS) entry which is preliminary data.</text>
</comment>
<reference evidence="2" key="1">
    <citation type="journal article" date="2023" name="Front. Plant Sci.">
        <title>Chromosomal-level genome assembly of Melastoma candidum provides insights into trichome evolution.</title>
        <authorList>
            <person name="Zhong Y."/>
            <person name="Wu W."/>
            <person name="Sun C."/>
            <person name="Zou P."/>
            <person name="Liu Y."/>
            <person name="Dai S."/>
            <person name="Zhou R."/>
        </authorList>
    </citation>
    <scope>NUCLEOTIDE SEQUENCE [LARGE SCALE GENOMIC DNA]</scope>
</reference>
<organism evidence="1 2">
    <name type="scientific">Melastoma candidum</name>
    <dbReference type="NCBI Taxonomy" id="119954"/>
    <lineage>
        <taxon>Eukaryota</taxon>
        <taxon>Viridiplantae</taxon>
        <taxon>Streptophyta</taxon>
        <taxon>Embryophyta</taxon>
        <taxon>Tracheophyta</taxon>
        <taxon>Spermatophyta</taxon>
        <taxon>Magnoliopsida</taxon>
        <taxon>eudicotyledons</taxon>
        <taxon>Gunneridae</taxon>
        <taxon>Pentapetalae</taxon>
        <taxon>rosids</taxon>
        <taxon>malvids</taxon>
        <taxon>Myrtales</taxon>
        <taxon>Melastomataceae</taxon>
        <taxon>Melastomatoideae</taxon>
        <taxon>Melastomateae</taxon>
        <taxon>Melastoma</taxon>
    </lineage>
</organism>
<accession>A0ACB9RE52</accession>
<name>A0ACB9RE52_9MYRT</name>
<evidence type="ECO:0000313" key="2">
    <source>
        <dbReference type="Proteomes" id="UP001057402"/>
    </source>
</evidence>
<dbReference type="Proteomes" id="UP001057402">
    <property type="component" value="Chromosome 4"/>
</dbReference>
<keyword evidence="2" id="KW-1185">Reference proteome</keyword>
<protein>
    <submittedName>
        <fullName evidence="1">Uncharacterized protein</fullName>
    </submittedName>
</protein>
<evidence type="ECO:0000313" key="1">
    <source>
        <dbReference type="EMBL" id="KAI4376101.1"/>
    </source>
</evidence>